<dbReference type="Gene3D" id="3.30.70.2190">
    <property type="match status" value="1"/>
</dbReference>
<dbReference type="InterPro" id="IPR016169">
    <property type="entry name" value="FAD-bd_PCMH_sub2"/>
</dbReference>
<keyword evidence="5" id="KW-1185">Reference proteome</keyword>
<dbReference type="SUPFAM" id="SSF55103">
    <property type="entry name" value="FAD-linked oxidases, C-terminal domain"/>
    <property type="match status" value="1"/>
</dbReference>
<dbReference type="InterPro" id="IPR036318">
    <property type="entry name" value="FAD-bd_PCMH-like_sf"/>
</dbReference>
<keyword evidence="2" id="KW-0274">FAD</keyword>
<accession>A0ABT7NAR4</accession>
<evidence type="ECO:0000256" key="1">
    <source>
        <dbReference type="ARBA" id="ARBA00022630"/>
    </source>
</evidence>
<dbReference type="PANTHER" id="PTHR43716">
    <property type="entry name" value="D-2-HYDROXYGLUTARATE DEHYDROGENASE, MITOCHONDRIAL"/>
    <property type="match status" value="1"/>
</dbReference>
<reference evidence="4" key="1">
    <citation type="submission" date="2023-06" db="EMBL/GenBank/DDBJ databases">
        <authorList>
            <person name="Jiang Y."/>
            <person name="Liu Q."/>
        </authorList>
    </citation>
    <scope>NUCLEOTIDE SEQUENCE</scope>
    <source>
        <strain evidence="4">CGMCC 1.12089</strain>
    </source>
</reference>
<dbReference type="PANTHER" id="PTHR43716:SF2">
    <property type="entry name" value="BLL6224 PROTEIN"/>
    <property type="match status" value="1"/>
</dbReference>
<dbReference type="InterPro" id="IPR051264">
    <property type="entry name" value="FAD-oxidored/transferase_4"/>
</dbReference>
<dbReference type="InterPro" id="IPR016166">
    <property type="entry name" value="FAD-bd_PCMH"/>
</dbReference>
<organism evidence="4 5">
    <name type="scientific">Variovorax dokdonensis</name>
    <dbReference type="NCBI Taxonomy" id="344883"/>
    <lineage>
        <taxon>Bacteria</taxon>
        <taxon>Pseudomonadati</taxon>
        <taxon>Pseudomonadota</taxon>
        <taxon>Betaproteobacteria</taxon>
        <taxon>Burkholderiales</taxon>
        <taxon>Comamonadaceae</taxon>
        <taxon>Variovorax</taxon>
    </lineage>
</organism>
<dbReference type="Gene3D" id="3.30.70.2740">
    <property type="match status" value="1"/>
</dbReference>
<dbReference type="Gene3D" id="3.30.465.10">
    <property type="match status" value="1"/>
</dbReference>
<dbReference type="Pfam" id="PF02913">
    <property type="entry name" value="FAD-oxidase_C"/>
    <property type="match status" value="1"/>
</dbReference>
<evidence type="ECO:0000259" key="3">
    <source>
        <dbReference type="PROSITE" id="PS51387"/>
    </source>
</evidence>
<dbReference type="RefSeq" id="WP_286660138.1">
    <property type="nucleotide sequence ID" value="NZ_JASZYV010000002.1"/>
</dbReference>
<dbReference type="EMBL" id="JASZYV010000002">
    <property type="protein sequence ID" value="MDM0045032.1"/>
    <property type="molecule type" value="Genomic_DNA"/>
</dbReference>
<dbReference type="PROSITE" id="PS51387">
    <property type="entry name" value="FAD_PCMH"/>
    <property type="match status" value="1"/>
</dbReference>
<gene>
    <name evidence="4" type="ORF">QTH91_11115</name>
</gene>
<dbReference type="Proteomes" id="UP001174908">
    <property type="component" value="Unassembled WGS sequence"/>
</dbReference>
<evidence type="ECO:0000313" key="5">
    <source>
        <dbReference type="Proteomes" id="UP001174908"/>
    </source>
</evidence>
<dbReference type="InterPro" id="IPR004113">
    <property type="entry name" value="FAD-bd_oxidored_4_C"/>
</dbReference>
<keyword evidence="1" id="KW-0285">Flavoprotein</keyword>
<sequence length="467" mass="49725">MSTGAIAPAEVFRSGLGVQGVFVDAADKEPYERSARHGGGDAVGVLRPGSEKELAWTVGMASQLGVLVVVQGAATGLVSAATPTADGRQWVLSTQRVRDVLEVDPINRSVRVSAGYRLSDVNRAAAEVGLAFPIDLGADPTIGGMIATNTGGARLIRYGGVRENLLDVRAALLEPAAVVVGSDRALRKDNTGLNWPQLLCGTFGAFGVVTRATLKLHPIQRQSATALVAVSDAKAAVHLMCELEAEFGEMISAFEGLSAGALDAVRQHQKNVTVPFATTPPYAVLVEVSSAIPPGRGLDLEAMMMAWLERRMEEGDLEDAVVDKPAQLWRIRHSVSEAVQSLGKMVAFDLAVSRSRFAEFRDAALEAVAKIVPAAMLCDFGHLGDGGAHLNLVVPAETAPEQIAELRDAIYDLTVLRFEGSYSAEHGIGPYNETYYRRYADPQTRQLATLLKSRFDPNGLLGNVDLG</sequence>
<name>A0ABT7NAR4_9BURK</name>
<dbReference type="InterPro" id="IPR006094">
    <property type="entry name" value="Oxid_FAD_bind_N"/>
</dbReference>
<evidence type="ECO:0000256" key="2">
    <source>
        <dbReference type="ARBA" id="ARBA00022827"/>
    </source>
</evidence>
<feature type="domain" description="FAD-binding PCMH-type" evidence="3">
    <location>
        <begin position="38"/>
        <end position="219"/>
    </location>
</feature>
<comment type="caution">
    <text evidence="4">The sequence shown here is derived from an EMBL/GenBank/DDBJ whole genome shotgun (WGS) entry which is preliminary data.</text>
</comment>
<dbReference type="Pfam" id="PF01565">
    <property type="entry name" value="FAD_binding_4"/>
    <property type="match status" value="1"/>
</dbReference>
<dbReference type="Gene3D" id="3.30.43.10">
    <property type="entry name" value="Uridine Diphospho-n-acetylenolpyruvylglucosamine Reductase, domain 2"/>
    <property type="match status" value="1"/>
</dbReference>
<protein>
    <submittedName>
        <fullName evidence="4">FAD-binding oxidoreductase</fullName>
    </submittedName>
</protein>
<dbReference type="InterPro" id="IPR016164">
    <property type="entry name" value="FAD-linked_Oxase-like_C"/>
</dbReference>
<dbReference type="SUPFAM" id="SSF56176">
    <property type="entry name" value="FAD-binding/transporter-associated domain-like"/>
    <property type="match status" value="1"/>
</dbReference>
<proteinExistence type="predicted"/>
<dbReference type="InterPro" id="IPR016167">
    <property type="entry name" value="FAD-bd_PCMH_sub1"/>
</dbReference>
<evidence type="ECO:0000313" key="4">
    <source>
        <dbReference type="EMBL" id="MDM0045032.1"/>
    </source>
</evidence>